<dbReference type="InterPro" id="IPR033121">
    <property type="entry name" value="PEPTIDASE_A1"/>
</dbReference>
<dbReference type="EMBL" id="JAQQWI010000015">
    <property type="protein sequence ID" value="KAK8012986.1"/>
    <property type="molecule type" value="Genomic_DNA"/>
</dbReference>
<gene>
    <name evidence="5" type="ORF">PG991_010361</name>
</gene>
<dbReference type="Proteomes" id="UP001396898">
    <property type="component" value="Unassembled WGS sequence"/>
</dbReference>
<evidence type="ECO:0000313" key="6">
    <source>
        <dbReference type="Proteomes" id="UP001396898"/>
    </source>
</evidence>
<dbReference type="CDD" id="cd05471">
    <property type="entry name" value="pepsin_like"/>
    <property type="match status" value="1"/>
</dbReference>
<keyword evidence="3" id="KW-0472">Membrane</keyword>
<feature type="domain" description="Peptidase A1" evidence="4">
    <location>
        <begin position="183"/>
        <end position="520"/>
    </location>
</feature>
<keyword evidence="3" id="KW-1133">Transmembrane helix</keyword>
<proteinExistence type="inferred from homology"/>
<sequence>MTWGDPTTDIVNTARELMFRSMVAYSEYNRSAVAPRQLRVSQTRSANTYKSHYEYLGITVACMSLQALVISYMLYGWHRLGRDVSLNPFEIARAMGATVLQDGSSNSRIDVALSHLRREQFRYGEVLPETSDPWAGVDHSQGSDPETSSHELLQHDTRSESETADDAVVDQKPRLGLDRAERALVRFQVGTPAQDHLLLFDTGSGTSWMADKKCADGGCFNNSGFPRNGYDVNASTTSVDLGVYNSIDYLGGATGGYTYSDFFGLGDVSWNQTFIAANQSSWSWIPGDGFLGMGFSSIAQPATQTVVETMIEEGLLDEPNRGRTREGILTLGGSEEEKYVDGDMTWLPVRKDLNGTVYQLWRSTLRKFTGTRHAGNIGGPALNETLEWDAGQANGVFDTGAGTISVPDGRIEAIYRSIGWSYDDLYNGRYIPLCTDFNTSWAVTFTFSDNGADFYDVSITGDRLARNGFAGRGDACFPPFDSSGSEGLVLFGQSFMRQFYTVYDFGGSRVEDYKPRIGFGELKAEFRPPIEDGKGKRQ</sequence>
<dbReference type="PROSITE" id="PS51767">
    <property type="entry name" value="PEPTIDASE_A1"/>
    <property type="match status" value="1"/>
</dbReference>
<dbReference type="InterPro" id="IPR021109">
    <property type="entry name" value="Peptidase_aspartic_dom_sf"/>
</dbReference>
<dbReference type="InterPro" id="IPR034164">
    <property type="entry name" value="Pepsin-like_dom"/>
</dbReference>
<evidence type="ECO:0000256" key="2">
    <source>
        <dbReference type="SAM" id="MobiDB-lite"/>
    </source>
</evidence>
<dbReference type="PRINTS" id="PR00792">
    <property type="entry name" value="PEPSIN"/>
</dbReference>
<dbReference type="PANTHER" id="PTHR47966">
    <property type="entry name" value="BETA-SITE APP-CLEAVING ENZYME, ISOFORM A-RELATED"/>
    <property type="match status" value="1"/>
</dbReference>
<dbReference type="SUPFAM" id="SSF50630">
    <property type="entry name" value="Acid proteases"/>
    <property type="match status" value="1"/>
</dbReference>
<feature type="compositionally biased region" description="Basic and acidic residues" evidence="2">
    <location>
        <begin position="147"/>
        <end position="161"/>
    </location>
</feature>
<keyword evidence="3" id="KW-0812">Transmembrane</keyword>
<name>A0ABR1RIA1_9PEZI</name>
<evidence type="ECO:0000256" key="3">
    <source>
        <dbReference type="SAM" id="Phobius"/>
    </source>
</evidence>
<dbReference type="Gene3D" id="2.40.70.10">
    <property type="entry name" value="Acid Proteases"/>
    <property type="match status" value="2"/>
</dbReference>
<comment type="caution">
    <text evidence="5">The sequence shown here is derived from an EMBL/GenBank/DDBJ whole genome shotgun (WGS) entry which is preliminary data.</text>
</comment>
<evidence type="ECO:0000256" key="1">
    <source>
        <dbReference type="ARBA" id="ARBA00007447"/>
    </source>
</evidence>
<evidence type="ECO:0000259" key="4">
    <source>
        <dbReference type="PROSITE" id="PS51767"/>
    </source>
</evidence>
<dbReference type="PANTHER" id="PTHR47966:SF68">
    <property type="entry name" value="PEPTIDASE A1 DOMAIN-CONTAINING PROTEIN"/>
    <property type="match status" value="1"/>
</dbReference>
<evidence type="ECO:0000313" key="5">
    <source>
        <dbReference type="EMBL" id="KAK8012986.1"/>
    </source>
</evidence>
<comment type="similarity">
    <text evidence="1">Belongs to the peptidase A1 family.</text>
</comment>
<keyword evidence="6" id="KW-1185">Reference proteome</keyword>
<organism evidence="5 6">
    <name type="scientific">Apiospora marii</name>
    <dbReference type="NCBI Taxonomy" id="335849"/>
    <lineage>
        <taxon>Eukaryota</taxon>
        <taxon>Fungi</taxon>
        <taxon>Dikarya</taxon>
        <taxon>Ascomycota</taxon>
        <taxon>Pezizomycotina</taxon>
        <taxon>Sordariomycetes</taxon>
        <taxon>Xylariomycetidae</taxon>
        <taxon>Amphisphaeriales</taxon>
        <taxon>Apiosporaceae</taxon>
        <taxon>Apiospora</taxon>
    </lineage>
</organism>
<feature type="region of interest" description="Disordered" evidence="2">
    <location>
        <begin position="132"/>
        <end position="172"/>
    </location>
</feature>
<feature type="transmembrane region" description="Helical" evidence="3">
    <location>
        <begin position="55"/>
        <end position="75"/>
    </location>
</feature>
<dbReference type="InterPro" id="IPR001461">
    <property type="entry name" value="Aspartic_peptidase_A1"/>
</dbReference>
<accession>A0ABR1RIA1</accession>
<protein>
    <recommendedName>
        <fullName evidence="4">Peptidase A1 domain-containing protein</fullName>
    </recommendedName>
</protein>
<dbReference type="Pfam" id="PF00026">
    <property type="entry name" value="Asp"/>
    <property type="match status" value="1"/>
</dbReference>
<reference evidence="5 6" key="1">
    <citation type="submission" date="2023-01" db="EMBL/GenBank/DDBJ databases">
        <title>Analysis of 21 Apiospora genomes using comparative genomics revels a genus with tremendous synthesis potential of carbohydrate active enzymes and secondary metabolites.</title>
        <authorList>
            <person name="Sorensen T."/>
        </authorList>
    </citation>
    <scope>NUCLEOTIDE SEQUENCE [LARGE SCALE GENOMIC DNA]</scope>
    <source>
        <strain evidence="5 6">CBS 20057</strain>
    </source>
</reference>